<keyword evidence="1" id="KW-0732">Signal</keyword>
<proteinExistence type="predicted"/>
<reference evidence="2 3" key="1">
    <citation type="journal article" date="2013" name="Mar. Genomics">
        <title>Expression of sulfatases in Rhodopirellula baltica and the diversity of sulfatases in the genus Rhodopirellula.</title>
        <authorList>
            <person name="Wegner C.E."/>
            <person name="Richter-Heitmann T."/>
            <person name="Klindworth A."/>
            <person name="Klockow C."/>
            <person name="Richter M."/>
            <person name="Achstetter T."/>
            <person name="Glockner F.O."/>
            <person name="Harder J."/>
        </authorList>
    </citation>
    <scope>NUCLEOTIDE SEQUENCE [LARGE SCALE GENOMIC DNA]</scope>
    <source>
        <strain evidence="2 3">WH47</strain>
    </source>
</reference>
<accession>F2AZ16</accession>
<name>F2AZ16_RHOBT</name>
<dbReference type="Proteomes" id="UP000006222">
    <property type="component" value="Unassembled WGS sequence"/>
</dbReference>
<feature type="signal peptide" evidence="1">
    <location>
        <begin position="1"/>
        <end position="24"/>
    </location>
</feature>
<evidence type="ECO:0000313" key="3">
    <source>
        <dbReference type="Proteomes" id="UP000006222"/>
    </source>
</evidence>
<sequence length="64" mass="6826">MLLPKCYRIGLIAVALFASVSGKAVHTQSTAPSGQVGLPSSLQFASEGESFYDALLNNAAWRFH</sequence>
<gene>
    <name evidence="2" type="ORF">RBWH47_02273</name>
</gene>
<dbReference type="EMBL" id="AFAR01000254">
    <property type="protein sequence ID" value="EGF25044.1"/>
    <property type="molecule type" value="Genomic_DNA"/>
</dbReference>
<dbReference type="AlphaFoldDB" id="F2AZ16"/>
<protein>
    <submittedName>
        <fullName evidence="2">Secreted protein</fullName>
    </submittedName>
</protein>
<comment type="caution">
    <text evidence="2">The sequence shown here is derived from an EMBL/GenBank/DDBJ whole genome shotgun (WGS) entry which is preliminary data.</text>
</comment>
<evidence type="ECO:0000256" key="1">
    <source>
        <dbReference type="SAM" id="SignalP"/>
    </source>
</evidence>
<organism evidence="2 3">
    <name type="scientific">Rhodopirellula baltica WH47</name>
    <dbReference type="NCBI Taxonomy" id="991778"/>
    <lineage>
        <taxon>Bacteria</taxon>
        <taxon>Pseudomonadati</taxon>
        <taxon>Planctomycetota</taxon>
        <taxon>Planctomycetia</taxon>
        <taxon>Pirellulales</taxon>
        <taxon>Pirellulaceae</taxon>
        <taxon>Rhodopirellula</taxon>
    </lineage>
</organism>
<dbReference type="PATRIC" id="fig|991778.3.peg.5263"/>
<feature type="chain" id="PRO_5003273962" evidence="1">
    <location>
        <begin position="25"/>
        <end position="64"/>
    </location>
</feature>
<evidence type="ECO:0000313" key="2">
    <source>
        <dbReference type="EMBL" id="EGF25044.1"/>
    </source>
</evidence>